<evidence type="ECO:0000313" key="2">
    <source>
        <dbReference type="EnsemblMetazoa" id="XP_004921734.1"/>
    </source>
</evidence>
<protein>
    <submittedName>
        <fullName evidence="2">Uncharacterized protein</fullName>
    </submittedName>
</protein>
<organism evidence="2 3">
    <name type="scientific">Bombyx mori</name>
    <name type="common">Silk moth</name>
    <dbReference type="NCBI Taxonomy" id="7091"/>
    <lineage>
        <taxon>Eukaryota</taxon>
        <taxon>Metazoa</taxon>
        <taxon>Ecdysozoa</taxon>
        <taxon>Arthropoda</taxon>
        <taxon>Hexapoda</taxon>
        <taxon>Insecta</taxon>
        <taxon>Pterygota</taxon>
        <taxon>Neoptera</taxon>
        <taxon>Endopterygota</taxon>
        <taxon>Lepidoptera</taxon>
        <taxon>Glossata</taxon>
        <taxon>Ditrysia</taxon>
        <taxon>Bombycoidea</taxon>
        <taxon>Bombycidae</taxon>
        <taxon>Bombycinae</taxon>
        <taxon>Bombyx</taxon>
    </lineage>
</organism>
<sequence length="299" mass="34215">MSSALESNQTINSSMDISQCDSNESMETIKTKQYLRNLLKARIFLGRYLERRLIDERIGYRDIVLLSTAEVELKNDLTEVLRKLRTLCPKIHWIGITDSHVVGCGSSGMCIWTEIDNQPLGPFWFQIKSLKFKELEIIITLKCLRHISDSFLELEPILIGKSNKTIESLDNKIENSVEVLNETYTEVVGTLKNALSIRNAKEFFTFLLAFVIAIVTGSVSFVNFIGNFILALMRELSMLIKNSTPMFLGLLDFFSKIVGGFYILLAMLFKQNAPAPMDKRSLAHYDNYAQNKHYNRQFD</sequence>
<dbReference type="EnsemblMetazoa" id="XM_004921677.4">
    <property type="protein sequence ID" value="XP_004921734.1"/>
    <property type="gene ID" value="LOC101737667"/>
</dbReference>
<evidence type="ECO:0000313" key="3">
    <source>
        <dbReference type="Proteomes" id="UP000005204"/>
    </source>
</evidence>
<dbReference type="OMA" id="ERCFVEQ"/>
<dbReference type="Proteomes" id="UP000005204">
    <property type="component" value="Unassembled WGS sequence"/>
</dbReference>
<keyword evidence="1" id="KW-1133">Transmembrane helix</keyword>
<evidence type="ECO:0000256" key="1">
    <source>
        <dbReference type="SAM" id="Phobius"/>
    </source>
</evidence>
<name>A0A8R2AI10_BOMMO</name>
<proteinExistence type="predicted"/>
<feature type="transmembrane region" description="Helical" evidence="1">
    <location>
        <begin position="246"/>
        <end position="269"/>
    </location>
</feature>
<reference evidence="2" key="2">
    <citation type="submission" date="2022-06" db="UniProtKB">
        <authorList>
            <consortium name="EnsemblMetazoa"/>
        </authorList>
    </citation>
    <scope>IDENTIFICATION</scope>
    <source>
        <strain evidence="2">p50T (Dazao)</strain>
    </source>
</reference>
<reference evidence="3" key="1">
    <citation type="journal article" date="2008" name="Insect Biochem. Mol. Biol.">
        <title>The genome of a lepidopteran model insect, the silkworm Bombyx mori.</title>
        <authorList>
            <consortium name="International Silkworm Genome Consortium"/>
        </authorList>
    </citation>
    <scope>NUCLEOTIDE SEQUENCE [LARGE SCALE GENOMIC DNA]</scope>
    <source>
        <strain evidence="3">p50T</strain>
    </source>
</reference>
<keyword evidence="1" id="KW-0812">Transmembrane</keyword>
<keyword evidence="1" id="KW-0472">Membrane</keyword>
<gene>
    <name evidence="2" type="primary">101737667</name>
</gene>
<dbReference type="AlphaFoldDB" id="A0A8R2AI10"/>
<accession>A0A8R2AI10</accession>
<keyword evidence="3" id="KW-1185">Reference proteome</keyword>
<dbReference type="OrthoDB" id="6362496at2759"/>
<feature type="transmembrane region" description="Helical" evidence="1">
    <location>
        <begin position="203"/>
        <end position="226"/>
    </location>
</feature>
<dbReference type="KEGG" id="bmor:101737667"/>